<organism evidence="9 16">
    <name type="scientific">Rotaria socialis</name>
    <dbReference type="NCBI Taxonomy" id="392032"/>
    <lineage>
        <taxon>Eukaryota</taxon>
        <taxon>Metazoa</taxon>
        <taxon>Spiralia</taxon>
        <taxon>Gnathifera</taxon>
        <taxon>Rotifera</taxon>
        <taxon>Eurotatoria</taxon>
        <taxon>Bdelloidea</taxon>
        <taxon>Philodinida</taxon>
        <taxon>Philodinidae</taxon>
        <taxon>Rotaria</taxon>
    </lineage>
</organism>
<proteinExistence type="predicted"/>
<keyword evidence="2" id="KW-1015">Disulfide bond</keyword>
<evidence type="ECO:0000313" key="9">
    <source>
        <dbReference type="EMBL" id="CAF3408674.1"/>
    </source>
</evidence>
<dbReference type="Proteomes" id="UP000663873">
    <property type="component" value="Unassembled WGS sequence"/>
</dbReference>
<dbReference type="Proteomes" id="UP000663862">
    <property type="component" value="Unassembled WGS sequence"/>
</dbReference>
<evidence type="ECO:0000313" key="10">
    <source>
        <dbReference type="EMBL" id="CAF3507772.1"/>
    </source>
</evidence>
<dbReference type="PANTHER" id="PTHR24261:SF7">
    <property type="entry name" value="KRINGLE DOMAIN-CONTAINING PROTEIN"/>
    <property type="match status" value="1"/>
</dbReference>
<evidence type="ECO:0000313" key="15">
    <source>
        <dbReference type="EMBL" id="CAF4711578.1"/>
    </source>
</evidence>
<keyword evidence="17" id="KW-1185">Reference proteome</keyword>
<dbReference type="SMART" id="SM00130">
    <property type="entry name" value="KR"/>
    <property type="match status" value="1"/>
</dbReference>
<dbReference type="InterPro" id="IPR013806">
    <property type="entry name" value="Kringle-like"/>
</dbReference>
<evidence type="ECO:0000313" key="7">
    <source>
        <dbReference type="EMBL" id="CAF3351057.1"/>
    </source>
</evidence>
<feature type="domain" description="Kringle" evidence="5">
    <location>
        <begin position="38"/>
        <end position="113"/>
    </location>
</feature>
<feature type="chain" id="PRO_5035690996" description="Kringle domain-containing protein" evidence="4">
    <location>
        <begin position="18"/>
        <end position="184"/>
    </location>
</feature>
<dbReference type="InterPro" id="IPR038178">
    <property type="entry name" value="Kringle_sf"/>
</dbReference>
<gene>
    <name evidence="8" type="ORF">FME351_LOCUS5682</name>
    <name evidence="10" type="ORF">GRG538_LOCUS18004</name>
    <name evidence="11" type="ORF">HFQ381_LOCUS6222</name>
    <name evidence="7" type="ORF">KIK155_LOCUS3600</name>
    <name evidence="9" type="ORF">LUA448_LOCUS18297</name>
    <name evidence="12" type="ORF">QYT958_LOCUS3709</name>
    <name evidence="6" type="ORF">TIS948_LOCUS5285</name>
    <name evidence="15" type="ORF">TOA249_LOCUS17691</name>
    <name evidence="14" type="ORF">TSG867_LOCUS25486</name>
    <name evidence="13" type="ORF">UJA718_LOCUS27755</name>
</gene>
<protein>
    <recommendedName>
        <fullName evidence="5">Kringle domain-containing protein</fullName>
    </recommendedName>
</protein>
<comment type="caution">
    <text evidence="9">The sequence shown here is derived from an EMBL/GenBank/DDBJ whole genome shotgun (WGS) entry which is preliminary data.</text>
</comment>
<keyword evidence="1 3" id="KW-0420">Kringle</keyword>
<keyword evidence="4" id="KW-0732">Signal</keyword>
<dbReference type="InterPro" id="IPR050759">
    <property type="entry name" value="Serine_protease_kringle"/>
</dbReference>
<feature type="signal peptide" evidence="4">
    <location>
        <begin position="1"/>
        <end position="17"/>
    </location>
</feature>
<dbReference type="EMBL" id="CAJOBO010000276">
    <property type="protein sequence ID" value="CAF4181004.1"/>
    <property type="molecule type" value="Genomic_DNA"/>
</dbReference>
<evidence type="ECO:0000313" key="17">
    <source>
        <dbReference type="Proteomes" id="UP000663873"/>
    </source>
</evidence>
<evidence type="ECO:0000313" key="16">
    <source>
        <dbReference type="Proteomes" id="UP000663833"/>
    </source>
</evidence>
<dbReference type="EMBL" id="CAJNYD010002272">
    <property type="protein sequence ID" value="CAF3408674.1"/>
    <property type="molecule type" value="Genomic_DNA"/>
</dbReference>
<dbReference type="Pfam" id="PF00051">
    <property type="entry name" value="Kringle"/>
    <property type="match status" value="1"/>
</dbReference>
<dbReference type="Gene3D" id="2.40.20.10">
    <property type="entry name" value="Plasminogen Kringle 4"/>
    <property type="match status" value="1"/>
</dbReference>
<evidence type="ECO:0000256" key="1">
    <source>
        <dbReference type="ARBA" id="ARBA00022572"/>
    </source>
</evidence>
<dbReference type="Proteomes" id="UP000663851">
    <property type="component" value="Unassembled WGS sequence"/>
</dbReference>
<evidence type="ECO:0000256" key="3">
    <source>
        <dbReference type="PROSITE-ProRule" id="PRU00121"/>
    </source>
</evidence>
<dbReference type="PROSITE" id="PS50070">
    <property type="entry name" value="KRINGLE_2"/>
    <property type="match status" value="1"/>
</dbReference>
<evidence type="ECO:0000313" key="13">
    <source>
        <dbReference type="EMBL" id="CAF4523483.1"/>
    </source>
</evidence>
<dbReference type="InterPro" id="IPR000001">
    <property type="entry name" value="Kringle"/>
</dbReference>
<reference evidence="9" key="1">
    <citation type="submission" date="2021-02" db="EMBL/GenBank/DDBJ databases">
        <authorList>
            <person name="Nowell W R."/>
        </authorList>
    </citation>
    <scope>NUCLEOTIDE SEQUENCE</scope>
</reference>
<dbReference type="SUPFAM" id="SSF57440">
    <property type="entry name" value="Kringle-like"/>
    <property type="match status" value="1"/>
</dbReference>
<sequence>MLLHILILIAIINSLTGKAIIARNVSDCTISEDGILLYHGKHSFTKFDQECLSWNDLQTMYVDIINEPNFYSDPSIKAAKNYCRNPNMNVDGPWCFVETESIVSMEHCNVCQSLASRATLPTDIGFIDEEATNDTDGGFFPTIRDEVKRYAAYIHERMKKLMEHIRKNIRRLRSRFSDQSNYNT</sequence>
<dbReference type="Proteomes" id="UP000663833">
    <property type="component" value="Unassembled WGS sequence"/>
</dbReference>
<dbReference type="PROSITE" id="PS00021">
    <property type="entry name" value="KRINGLE_1"/>
    <property type="match status" value="1"/>
</dbReference>
<dbReference type="InterPro" id="IPR018056">
    <property type="entry name" value="Kringle_CS"/>
</dbReference>
<evidence type="ECO:0000256" key="4">
    <source>
        <dbReference type="SAM" id="SignalP"/>
    </source>
</evidence>
<dbReference type="PANTHER" id="PTHR24261">
    <property type="entry name" value="PLASMINOGEN-RELATED"/>
    <property type="match status" value="1"/>
</dbReference>
<dbReference type="EMBL" id="CAJNXB010000598">
    <property type="protein sequence ID" value="CAF3074507.1"/>
    <property type="molecule type" value="Genomic_DNA"/>
</dbReference>
<dbReference type="OrthoDB" id="6231306at2759"/>
<dbReference type="EMBL" id="CAJNYT010002946">
    <property type="protein sequence ID" value="CAF3507772.1"/>
    <property type="molecule type" value="Genomic_DNA"/>
</dbReference>
<dbReference type="Proteomes" id="UP000663865">
    <property type="component" value="Unassembled WGS sequence"/>
</dbReference>
<evidence type="ECO:0000313" key="11">
    <source>
        <dbReference type="EMBL" id="CAF4181004.1"/>
    </source>
</evidence>
<dbReference type="EMBL" id="CAJNYV010000216">
    <property type="protein sequence ID" value="CAF3351057.1"/>
    <property type="molecule type" value="Genomic_DNA"/>
</dbReference>
<evidence type="ECO:0000313" key="12">
    <source>
        <dbReference type="EMBL" id="CAF4489212.1"/>
    </source>
</evidence>
<dbReference type="EMBL" id="CAJOBP010007882">
    <property type="protein sequence ID" value="CAF4523483.1"/>
    <property type="molecule type" value="Genomic_DNA"/>
</dbReference>
<accession>A0A818AV18</accession>
<dbReference type="Proteomes" id="UP000663838">
    <property type="component" value="Unassembled WGS sequence"/>
</dbReference>
<comment type="caution">
    <text evidence="3">Lacks conserved residue(s) required for the propagation of feature annotation.</text>
</comment>
<evidence type="ECO:0000259" key="5">
    <source>
        <dbReference type="PROSITE" id="PS50070"/>
    </source>
</evidence>
<dbReference type="AlphaFoldDB" id="A0A818AV18"/>
<evidence type="ECO:0000313" key="8">
    <source>
        <dbReference type="EMBL" id="CAF3363951.1"/>
    </source>
</evidence>
<dbReference type="EMBL" id="CAJOBS010001273">
    <property type="protein sequence ID" value="CAF4711578.1"/>
    <property type="molecule type" value="Genomic_DNA"/>
</dbReference>
<dbReference type="EMBL" id="CAJOBQ010002503">
    <property type="protein sequence ID" value="CAF4563871.1"/>
    <property type="molecule type" value="Genomic_DNA"/>
</dbReference>
<dbReference type="Proteomes" id="UP000663848">
    <property type="component" value="Unassembled WGS sequence"/>
</dbReference>
<evidence type="ECO:0000256" key="2">
    <source>
        <dbReference type="ARBA" id="ARBA00023157"/>
    </source>
</evidence>
<evidence type="ECO:0000313" key="14">
    <source>
        <dbReference type="EMBL" id="CAF4563871.1"/>
    </source>
</evidence>
<dbReference type="EMBL" id="CAJOBR010000271">
    <property type="protein sequence ID" value="CAF4489212.1"/>
    <property type="molecule type" value="Genomic_DNA"/>
</dbReference>
<evidence type="ECO:0000313" key="6">
    <source>
        <dbReference type="EMBL" id="CAF3074507.1"/>
    </source>
</evidence>
<dbReference type="Proteomes" id="UP000663825">
    <property type="component" value="Unassembled WGS sequence"/>
</dbReference>
<dbReference type="EMBL" id="CAJNYU010000497">
    <property type="protein sequence ID" value="CAF3363951.1"/>
    <property type="molecule type" value="Genomic_DNA"/>
</dbReference>
<name>A0A818AV18_9BILA</name>
<dbReference type="Proteomes" id="UP000663872">
    <property type="component" value="Unassembled WGS sequence"/>
</dbReference>
<dbReference type="Proteomes" id="UP000663869">
    <property type="component" value="Unassembled WGS sequence"/>
</dbReference>